<keyword evidence="3" id="KW-1185">Reference proteome</keyword>
<evidence type="ECO:0000256" key="1">
    <source>
        <dbReference type="ARBA" id="ARBA00023172"/>
    </source>
</evidence>
<evidence type="ECO:0008006" key="4">
    <source>
        <dbReference type="Google" id="ProtNLM"/>
    </source>
</evidence>
<dbReference type="EMBL" id="CALNXJ010000074">
    <property type="protein sequence ID" value="CAH3160233.1"/>
    <property type="molecule type" value="Genomic_DNA"/>
</dbReference>
<dbReference type="InterPro" id="IPR042838">
    <property type="entry name" value="KIAA1958"/>
</dbReference>
<comment type="caution">
    <text evidence="2">The sequence shown here is derived from an EMBL/GenBank/DDBJ whole genome shotgun (WGS) entry which is preliminary data.</text>
</comment>
<sequence length="245" mass="27088">MGTKPNASAALRQEYLKFNERETKTRPGNDPRKVRAIAMKMFAVPNNEKCPVKAFKVYAEKRLVEMKTDDAPFYLAVSNAKSGFGKPRLKKAPVGVNKLNTLMKTVAQKAGLGPNFKNLSGRNTMIQTLVNNDVPPTDIRIIRALSRHKNVQSITSYFTVSQKQQLNMSHTLTGLSLGEITPKSPSSIPEKRKHEFDELAYPTSKQAAQQPLILFSGAVISGGHIRVALNTLNQSPTLSVREQNS</sequence>
<evidence type="ECO:0000313" key="3">
    <source>
        <dbReference type="Proteomes" id="UP001159428"/>
    </source>
</evidence>
<name>A0AAU9XVK9_9CNID</name>
<dbReference type="InterPro" id="IPR011010">
    <property type="entry name" value="DNA_brk_join_enz"/>
</dbReference>
<dbReference type="Proteomes" id="UP001159428">
    <property type="component" value="Unassembled WGS sequence"/>
</dbReference>
<reference evidence="2 3" key="1">
    <citation type="submission" date="2022-05" db="EMBL/GenBank/DDBJ databases">
        <authorList>
            <consortium name="Genoscope - CEA"/>
            <person name="William W."/>
        </authorList>
    </citation>
    <scope>NUCLEOTIDE SEQUENCE [LARGE SCALE GENOMIC DNA]</scope>
</reference>
<dbReference type="Gene3D" id="1.10.443.10">
    <property type="entry name" value="Intergrase catalytic core"/>
    <property type="match status" value="1"/>
</dbReference>
<dbReference type="AlphaFoldDB" id="A0AAU9XVK9"/>
<dbReference type="SUPFAM" id="SSF56349">
    <property type="entry name" value="DNA breaking-rejoining enzymes"/>
    <property type="match status" value="1"/>
</dbReference>
<dbReference type="PANTHER" id="PTHR46963:SF2">
    <property type="match status" value="1"/>
</dbReference>
<protein>
    <recommendedName>
        <fullName evidence="4">Tyr recombinase domain-containing protein</fullName>
    </recommendedName>
</protein>
<accession>A0AAU9XVK9</accession>
<organism evidence="2 3">
    <name type="scientific">Pocillopora meandrina</name>
    <dbReference type="NCBI Taxonomy" id="46732"/>
    <lineage>
        <taxon>Eukaryota</taxon>
        <taxon>Metazoa</taxon>
        <taxon>Cnidaria</taxon>
        <taxon>Anthozoa</taxon>
        <taxon>Hexacorallia</taxon>
        <taxon>Scleractinia</taxon>
        <taxon>Astrocoeniina</taxon>
        <taxon>Pocilloporidae</taxon>
        <taxon>Pocillopora</taxon>
    </lineage>
</organism>
<dbReference type="GO" id="GO:0015074">
    <property type="term" value="P:DNA integration"/>
    <property type="evidence" value="ECO:0007669"/>
    <property type="project" value="InterPro"/>
</dbReference>
<gene>
    <name evidence="2" type="ORF">PMEA_00032320</name>
</gene>
<dbReference type="InterPro" id="IPR013762">
    <property type="entry name" value="Integrase-like_cat_sf"/>
</dbReference>
<keyword evidence="1" id="KW-0233">DNA recombination</keyword>
<proteinExistence type="predicted"/>
<dbReference type="GO" id="GO:0006310">
    <property type="term" value="P:DNA recombination"/>
    <property type="evidence" value="ECO:0007669"/>
    <property type="project" value="UniProtKB-KW"/>
</dbReference>
<dbReference type="PANTHER" id="PTHR46963">
    <property type="entry name" value="SIMILAR TO RIKEN CDNA E130308A19"/>
    <property type="match status" value="1"/>
</dbReference>
<evidence type="ECO:0000313" key="2">
    <source>
        <dbReference type="EMBL" id="CAH3160233.1"/>
    </source>
</evidence>
<dbReference type="GO" id="GO:0003677">
    <property type="term" value="F:DNA binding"/>
    <property type="evidence" value="ECO:0007669"/>
    <property type="project" value="InterPro"/>
</dbReference>